<reference evidence="2 3" key="1">
    <citation type="submission" date="2018-09" db="EMBL/GenBank/DDBJ databases">
        <authorList>
            <person name="Zhu H."/>
        </authorList>
    </citation>
    <scope>NUCLEOTIDE SEQUENCE [LARGE SCALE GENOMIC DNA]</scope>
    <source>
        <strain evidence="2 3">K1W22B-8</strain>
    </source>
</reference>
<dbReference type="InterPro" id="IPR002711">
    <property type="entry name" value="HNH"/>
</dbReference>
<keyword evidence="2" id="KW-0255">Endonuclease</keyword>
<dbReference type="InterPro" id="IPR052892">
    <property type="entry name" value="NA-targeting_endonuclease"/>
</dbReference>
<dbReference type="InterPro" id="IPR003615">
    <property type="entry name" value="HNH_nuc"/>
</dbReference>
<keyword evidence="2" id="KW-0378">Hydrolase</keyword>
<name>A0A418WGQ1_9PROT</name>
<dbReference type="GO" id="GO:0008270">
    <property type="term" value="F:zinc ion binding"/>
    <property type="evidence" value="ECO:0007669"/>
    <property type="project" value="InterPro"/>
</dbReference>
<evidence type="ECO:0000313" key="3">
    <source>
        <dbReference type="Proteomes" id="UP000284605"/>
    </source>
</evidence>
<proteinExistence type="predicted"/>
<feature type="domain" description="HNH" evidence="1">
    <location>
        <begin position="27"/>
        <end position="80"/>
    </location>
</feature>
<evidence type="ECO:0000259" key="1">
    <source>
        <dbReference type="Pfam" id="PF01844"/>
    </source>
</evidence>
<comment type="caution">
    <text evidence="2">The sequence shown here is derived from an EMBL/GenBank/DDBJ whole genome shotgun (WGS) entry which is preliminary data.</text>
</comment>
<evidence type="ECO:0000313" key="2">
    <source>
        <dbReference type="EMBL" id="RJF89148.1"/>
    </source>
</evidence>
<keyword evidence="3" id="KW-1185">Reference proteome</keyword>
<dbReference type="OrthoDB" id="64523at2"/>
<dbReference type="GO" id="GO:0003676">
    <property type="term" value="F:nucleic acid binding"/>
    <property type="evidence" value="ECO:0007669"/>
    <property type="project" value="InterPro"/>
</dbReference>
<keyword evidence="2" id="KW-0540">Nuclease</keyword>
<dbReference type="AlphaFoldDB" id="A0A418WGQ1"/>
<dbReference type="RefSeq" id="WP_119780452.1">
    <property type="nucleotide sequence ID" value="NZ_QYUK01000011.1"/>
</dbReference>
<dbReference type="Proteomes" id="UP000284605">
    <property type="component" value="Unassembled WGS sequence"/>
</dbReference>
<dbReference type="EMBL" id="QYUK01000011">
    <property type="protein sequence ID" value="RJF89148.1"/>
    <property type="molecule type" value="Genomic_DNA"/>
</dbReference>
<accession>A0A418WGQ1</accession>
<dbReference type="Pfam" id="PF01844">
    <property type="entry name" value="HNH"/>
    <property type="match status" value="1"/>
</dbReference>
<sequence length="98" mass="10980">MRAAAKDKRKRLRQFRELARQRQNGLCFYCRQPMAKAGSAAALAAPMSVETIEHRRPKCRGGTDSAANLVLTCRACNTRKASMNETAFLAQLSERDHI</sequence>
<gene>
    <name evidence="2" type="ORF">D3874_21010</name>
</gene>
<organism evidence="2 3">
    <name type="scientific">Oleomonas cavernae</name>
    <dbReference type="NCBI Taxonomy" id="2320859"/>
    <lineage>
        <taxon>Bacteria</taxon>
        <taxon>Pseudomonadati</taxon>
        <taxon>Pseudomonadota</taxon>
        <taxon>Alphaproteobacteria</taxon>
        <taxon>Acetobacterales</taxon>
        <taxon>Acetobacteraceae</taxon>
        <taxon>Oleomonas</taxon>
    </lineage>
</organism>
<dbReference type="PANTHER" id="PTHR33877:SF1">
    <property type="entry name" value="TYPE IV METHYL-DIRECTED RESTRICTION ENZYME ECOKMCRA"/>
    <property type="match status" value="1"/>
</dbReference>
<dbReference type="CDD" id="cd00085">
    <property type="entry name" value="HNHc"/>
    <property type="match status" value="1"/>
</dbReference>
<dbReference type="GO" id="GO:0004519">
    <property type="term" value="F:endonuclease activity"/>
    <property type="evidence" value="ECO:0007669"/>
    <property type="project" value="UniProtKB-KW"/>
</dbReference>
<dbReference type="PANTHER" id="PTHR33877">
    <property type="entry name" value="SLL1193 PROTEIN"/>
    <property type="match status" value="1"/>
</dbReference>
<protein>
    <submittedName>
        <fullName evidence="2">HNH endonuclease</fullName>
    </submittedName>
</protein>
<dbReference type="Gene3D" id="1.10.30.50">
    <property type="match status" value="1"/>
</dbReference>